<keyword evidence="1" id="KW-0812">Transmembrane</keyword>
<organism evidence="4 5">
    <name type="scientific">Cochliobolus sativus (strain ND90Pr / ATCC 201652)</name>
    <name type="common">Common root rot and spot blotch fungus</name>
    <name type="synonym">Bipolaris sorokiniana</name>
    <dbReference type="NCBI Taxonomy" id="665912"/>
    <lineage>
        <taxon>Eukaryota</taxon>
        <taxon>Fungi</taxon>
        <taxon>Dikarya</taxon>
        <taxon>Ascomycota</taxon>
        <taxon>Pezizomycotina</taxon>
        <taxon>Dothideomycetes</taxon>
        <taxon>Pleosporomycetidae</taxon>
        <taxon>Pleosporales</taxon>
        <taxon>Pleosporineae</taxon>
        <taxon>Pleosporaceae</taxon>
        <taxon>Bipolaris</taxon>
    </lineage>
</organism>
<evidence type="ECO:0000256" key="1">
    <source>
        <dbReference type="SAM" id="Phobius"/>
    </source>
</evidence>
<evidence type="ECO:0000313" key="4">
    <source>
        <dbReference type="EMBL" id="EMD60316.1"/>
    </source>
</evidence>
<dbReference type="Proteomes" id="UP000016934">
    <property type="component" value="Unassembled WGS sequence"/>
</dbReference>
<dbReference type="GeneID" id="19135014"/>
<feature type="transmembrane region" description="Helical" evidence="1">
    <location>
        <begin position="224"/>
        <end position="248"/>
    </location>
</feature>
<dbReference type="InterPro" id="IPR005018">
    <property type="entry name" value="DOMON_domain"/>
</dbReference>
<dbReference type="SUPFAM" id="SSF49344">
    <property type="entry name" value="CBD9-like"/>
    <property type="match status" value="1"/>
</dbReference>
<dbReference type="HOGENOM" id="CLU_031471_0_1_1"/>
<feature type="domain" description="DOMON" evidence="3">
    <location>
        <begin position="76"/>
        <end position="163"/>
    </location>
</feature>
<keyword evidence="1" id="KW-1133">Transmembrane helix</keyword>
<dbReference type="InterPro" id="IPR015920">
    <property type="entry name" value="Cellobiose_DH-like_cyt"/>
</dbReference>
<dbReference type="KEGG" id="bsc:COCSADRAFT_241389"/>
<dbReference type="PANTHER" id="PTHR47797">
    <property type="entry name" value="DEHYDROGENASE, PUTATIVE (AFU_ORTHOLOGUE AFUA_8G05805)-RELATED"/>
    <property type="match status" value="1"/>
</dbReference>
<keyword evidence="5" id="KW-1185">Reference proteome</keyword>
<proteinExistence type="predicted"/>
<dbReference type="Gene3D" id="2.60.40.1210">
    <property type="entry name" value="Cellobiose dehydrogenase, cytochrome domain"/>
    <property type="match status" value="1"/>
</dbReference>
<dbReference type="SMART" id="SM00664">
    <property type="entry name" value="DoH"/>
    <property type="match status" value="1"/>
</dbReference>
<dbReference type="EMBL" id="KB445650">
    <property type="protein sequence ID" value="EMD60316.1"/>
    <property type="molecule type" value="Genomic_DNA"/>
</dbReference>
<feature type="transmembrane region" description="Helical" evidence="1">
    <location>
        <begin position="255"/>
        <end position="275"/>
    </location>
</feature>
<dbReference type="PANTHER" id="PTHR47797:SF1">
    <property type="entry name" value="CYTOCHROME B561 DOMAIN-CONTAINING PROTEIN-RELATED"/>
    <property type="match status" value="1"/>
</dbReference>
<dbReference type="OMA" id="QYLLNMH"/>
<evidence type="ECO:0000256" key="2">
    <source>
        <dbReference type="SAM" id="SignalP"/>
    </source>
</evidence>
<dbReference type="OrthoDB" id="19261at2759"/>
<evidence type="ECO:0000259" key="3">
    <source>
        <dbReference type="SMART" id="SM00664"/>
    </source>
</evidence>
<feature type="chain" id="PRO_5004025963" description="DOMON domain-containing protein" evidence="2">
    <location>
        <begin position="33"/>
        <end position="483"/>
    </location>
</feature>
<gene>
    <name evidence="4" type="ORF">COCSADRAFT_241389</name>
</gene>
<dbReference type="AlphaFoldDB" id="M2STA3"/>
<keyword evidence="1" id="KW-0472">Membrane</keyword>
<evidence type="ECO:0000313" key="5">
    <source>
        <dbReference type="Proteomes" id="UP000016934"/>
    </source>
</evidence>
<keyword evidence="2" id="KW-0732">Signal</keyword>
<protein>
    <recommendedName>
        <fullName evidence="3">DOMON domain-containing protein</fullName>
    </recommendedName>
</protein>
<feature type="signal peptide" evidence="2">
    <location>
        <begin position="1"/>
        <end position="32"/>
    </location>
</feature>
<dbReference type="RefSeq" id="XP_007703704.1">
    <property type="nucleotide sequence ID" value="XM_007705514.1"/>
</dbReference>
<feature type="transmembrane region" description="Helical" evidence="1">
    <location>
        <begin position="368"/>
        <end position="390"/>
    </location>
</feature>
<name>M2STA3_COCSN</name>
<dbReference type="Pfam" id="PF16010">
    <property type="entry name" value="CDH-cyt"/>
    <property type="match status" value="1"/>
</dbReference>
<reference evidence="5" key="2">
    <citation type="journal article" date="2013" name="PLoS Genet.">
        <title>Comparative genome structure, secondary metabolite, and effector coding capacity across Cochliobolus pathogens.</title>
        <authorList>
            <person name="Condon B.J."/>
            <person name="Leng Y."/>
            <person name="Wu D."/>
            <person name="Bushley K.E."/>
            <person name="Ohm R.A."/>
            <person name="Otillar R."/>
            <person name="Martin J."/>
            <person name="Schackwitz W."/>
            <person name="Grimwood J."/>
            <person name="MohdZainudin N."/>
            <person name="Xue C."/>
            <person name="Wang R."/>
            <person name="Manning V.A."/>
            <person name="Dhillon B."/>
            <person name="Tu Z.J."/>
            <person name="Steffenson B.J."/>
            <person name="Salamov A."/>
            <person name="Sun H."/>
            <person name="Lowry S."/>
            <person name="LaButti K."/>
            <person name="Han J."/>
            <person name="Copeland A."/>
            <person name="Lindquist E."/>
            <person name="Barry K."/>
            <person name="Schmutz J."/>
            <person name="Baker S.E."/>
            <person name="Ciuffetti L.M."/>
            <person name="Grigoriev I.V."/>
            <person name="Zhong S."/>
            <person name="Turgeon B.G."/>
        </authorList>
    </citation>
    <scope>NUCLEOTIDE SEQUENCE [LARGE SCALE GENOMIC DNA]</scope>
    <source>
        <strain evidence="5">ND90Pr / ATCC 201652</strain>
    </source>
</reference>
<accession>M2STA3</accession>
<reference evidence="4 5" key="1">
    <citation type="journal article" date="2012" name="PLoS Pathog.">
        <title>Diverse lifestyles and strategies of plant pathogenesis encoded in the genomes of eighteen Dothideomycetes fungi.</title>
        <authorList>
            <person name="Ohm R.A."/>
            <person name="Feau N."/>
            <person name="Henrissat B."/>
            <person name="Schoch C.L."/>
            <person name="Horwitz B.A."/>
            <person name="Barry K.W."/>
            <person name="Condon B.J."/>
            <person name="Copeland A.C."/>
            <person name="Dhillon B."/>
            <person name="Glaser F."/>
            <person name="Hesse C.N."/>
            <person name="Kosti I."/>
            <person name="LaButti K."/>
            <person name="Lindquist E.A."/>
            <person name="Lucas S."/>
            <person name="Salamov A.A."/>
            <person name="Bradshaw R.E."/>
            <person name="Ciuffetti L."/>
            <person name="Hamelin R.C."/>
            <person name="Kema G.H.J."/>
            <person name="Lawrence C."/>
            <person name="Scott J.A."/>
            <person name="Spatafora J.W."/>
            <person name="Turgeon B.G."/>
            <person name="de Wit P.J.G.M."/>
            <person name="Zhong S."/>
            <person name="Goodwin S.B."/>
            <person name="Grigoriev I.V."/>
        </authorList>
    </citation>
    <scope>NUCLEOTIDE SEQUENCE [LARGE SCALE GENOMIC DNA]</scope>
    <source>
        <strain evidence="5">ND90Pr / ATCC 201652</strain>
    </source>
</reference>
<dbReference type="eggNOG" id="ENOG502SJ74">
    <property type="taxonomic scope" value="Eukaryota"/>
</dbReference>
<feature type="transmembrane region" description="Helical" evidence="1">
    <location>
        <begin position="311"/>
        <end position="329"/>
    </location>
</feature>
<feature type="transmembrane region" description="Helical" evidence="1">
    <location>
        <begin position="341"/>
        <end position="362"/>
    </location>
</feature>
<dbReference type="CDD" id="cd09630">
    <property type="entry name" value="CDH_like_cytochrome"/>
    <property type="match status" value="1"/>
</dbReference>
<sequence>MMGSRREMMGSRREMMGVVLALLAFFLPIVTAQSTTPNLTAASTFYFDRTETQFSVNIADDSDDIFIYFASPAYSWVGVGFGPKMQGSLMFIMYPNSKGDNVTVSPRIGSSGAEPTFNSSIDLSILPGTTINDSMLILKARCGNCRDYMNTKAESQPMIYAFGNGKNLMSNSRSANLARHFGYGSFTMNLRAANGPGGVPAKSNARNGVEMQGEMTRDHDRANLAHAIMGCLALFILWPLNLIAVAVFKNIKIHVMFSVIILVFLIVSFALGGVVSGQYNRVSLSTCEYSNVVHKYTNHHQSKAFNTPHQIFALIAILPLLLMSLLPAFNHINARLRSLHTPLASTSFVLLVLTGGLGLQLSSQTRPIILVYTSLSLGIFMFLILMHTCIHRRGSAYARALTRGSNDDAIMLAKMDECRSIPSAGGFGNQPPPPYPPPYGNAHVNGAQHQRNGSRSMYGGGTMPGPQYLLNMHPGVPVQVSRM</sequence>